<comment type="subunit">
    <text evidence="10">Probably interacts with PlsX.</text>
</comment>
<feature type="transmembrane region" description="Helical" evidence="10">
    <location>
        <begin position="149"/>
        <end position="170"/>
    </location>
</feature>
<keyword evidence="5 10" id="KW-1133">Transmembrane helix</keyword>
<comment type="similarity">
    <text evidence="10">Belongs to the PlsY family.</text>
</comment>
<organism evidence="11 12">
    <name type="scientific">Metamycoplasma cloacale</name>
    <dbReference type="NCBI Taxonomy" id="92401"/>
    <lineage>
        <taxon>Bacteria</taxon>
        <taxon>Bacillati</taxon>
        <taxon>Mycoplasmatota</taxon>
        <taxon>Mycoplasmoidales</taxon>
        <taxon>Metamycoplasmataceae</taxon>
        <taxon>Metamycoplasma</taxon>
    </lineage>
</organism>
<dbReference type="OrthoDB" id="9777124at2"/>
<dbReference type="EMBL" id="CP030103">
    <property type="protein sequence ID" value="AWX42489.1"/>
    <property type="molecule type" value="Genomic_DNA"/>
</dbReference>
<dbReference type="EC" id="2.3.1.275" evidence="10"/>
<dbReference type="PANTHER" id="PTHR30309:SF0">
    <property type="entry name" value="GLYCEROL-3-PHOSPHATE ACYLTRANSFERASE-RELATED"/>
    <property type="match status" value="1"/>
</dbReference>
<dbReference type="AlphaFoldDB" id="A0A2Z4LL84"/>
<dbReference type="Pfam" id="PF02660">
    <property type="entry name" value="G3P_acyltransf"/>
    <property type="match status" value="1"/>
</dbReference>
<keyword evidence="6 10" id="KW-0443">Lipid metabolism</keyword>
<dbReference type="SMART" id="SM01207">
    <property type="entry name" value="G3P_acyltransf"/>
    <property type="match status" value="1"/>
</dbReference>
<comment type="catalytic activity">
    <reaction evidence="10">
        <text>an acyl phosphate + sn-glycerol 3-phosphate = a 1-acyl-sn-glycero-3-phosphate + phosphate</text>
        <dbReference type="Rhea" id="RHEA:34075"/>
        <dbReference type="ChEBI" id="CHEBI:43474"/>
        <dbReference type="ChEBI" id="CHEBI:57597"/>
        <dbReference type="ChEBI" id="CHEBI:57970"/>
        <dbReference type="ChEBI" id="CHEBI:59918"/>
        <dbReference type="EC" id="2.3.1.275"/>
    </reaction>
</comment>
<keyword evidence="3 10" id="KW-0808">Transferase</keyword>
<keyword evidence="1 10" id="KW-1003">Cell membrane</keyword>
<evidence type="ECO:0000256" key="2">
    <source>
        <dbReference type="ARBA" id="ARBA00022516"/>
    </source>
</evidence>
<comment type="function">
    <text evidence="10">Catalyzes the transfer of an acyl group from acyl-phosphate (acyl-PO(4)) to glycerol-3-phosphate (G3P) to form lysophosphatidic acid (LPA). This enzyme utilizes acyl-phosphate as fatty acyl donor, but not acyl-CoA or acyl-ACP.</text>
</comment>
<feature type="transmembrane region" description="Helical" evidence="10">
    <location>
        <begin position="182"/>
        <end position="200"/>
    </location>
</feature>
<evidence type="ECO:0000256" key="10">
    <source>
        <dbReference type="HAMAP-Rule" id="MF_01043"/>
    </source>
</evidence>
<dbReference type="PANTHER" id="PTHR30309">
    <property type="entry name" value="INNER MEMBRANE PROTEIN YGIH"/>
    <property type="match status" value="1"/>
</dbReference>
<proteinExistence type="inferred from homology"/>
<evidence type="ECO:0000256" key="7">
    <source>
        <dbReference type="ARBA" id="ARBA00023136"/>
    </source>
</evidence>
<keyword evidence="7 10" id="KW-0472">Membrane</keyword>
<dbReference type="RefSeq" id="WP_029330503.1">
    <property type="nucleotide sequence ID" value="NZ_CP030103.1"/>
</dbReference>
<dbReference type="GO" id="GO:0043772">
    <property type="term" value="F:acyl-phosphate glycerol-3-phosphate acyltransferase activity"/>
    <property type="evidence" value="ECO:0007669"/>
    <property type="project" value="UniProtKB-UniRule"/>
</dbReference>
<dbReference type="InterPro" id="IPR003811">
    <property type="entry name" value="G3P_acylTferase_PlsY"/>
</dbReference>
<keyword evidence="12" id="KW-1185">Reference proteome</keyword>
<dbReference type="UniPathway" id="UPA00085"/>
<keyword evidence="2 10" id="KW-0444">Lipid biosynthesis</keyword>
<keyword evidence="4 10" id="KW-0812">Transmembrane</keyword>
<feature type="transmembrane region" description="Helical" evidence="10">
    <location>
        <begin position="117"/>
        <end position="143"/>
    </location>
</feature>
<dbReference type="NCBIfam" id="TIGR00023">
    <property type="entry name" value="glycerol-3-phosphate 1-O-acyltransferase PlsY"/>
    <property type="match status" value="1"/>
</dbReference>
<keyword evidence="9 10" id="KW-1208">Phospholipid metabolism</keyword>
<reference evidence="12" key="1">
    <citation type="submission" date="2018-06" db="EMBL/GenBank/DDBJ databases">
        <title>Complete genome sequences of Mycoplasma anatis, M. anseris and M. cloacale type strains.</title>
        <authorList>
            <person name="Grozner D."/>
            <person name="Forro B."/>
            <person name="Sulyok K.M."/>
            <person name="Marton S."/>
            <person name="Kreizinger Z."/>
            <person name="Banyai K."/>
            <person name="Gyuranecz M."/>
        </authorList>
    </citation>
    <scope>NUCLEOTIDE SEQUENCE [LARGE SCALE GENOMIC DNA]</scope>
    <source>
        <strain evidence="12">NCTC 10199</strain>
    </source>
</reference>
<evidence type="ECO:0000256" key="3">
    <source>
        <dbReference type="ARBA" id="ARBA00022679"/>
    </source>
</evidence>
<evidence type="ECO:0000256" key="4">
    <source>
        <dbReference type="ARBA" id="ARBA00022692"/>
    </source>
</evidence>
<evidence type="ECO:0000256" key="6">
    <source>
        <dbReference type="ARBA" id="ARBA00023098"/>
    </source>
</evidence>
<evidence type="ECO:0000256" key="8">
    <source>
        <dbReference type="ARBA" id="ARBA00023209"/>
    </source>
</evidence>
<dbReference type="GO" id="GO:0005886">
    <property type="term" value="C:plasma membrane"/>
    <property type="evidence" value="ECO:0007669"/>
    <property type="project" value="UniProtKB-SubCell"/>
</dbReference>
<sequence length="220" mass="24581">MVATYIWINIIIFLLGYWIGSINLGIIVSKIKGQDIRSVGSNNAGATNVLRIMGFKFAATVFTFDLLKAYIPILIVSLCKKFINVDNAKHIIPLFIGLGALIGHIFPIYFKFKGGKGVACFFGITLGFHLYLFMIFVAIYVTIIAMTEYVSLASTITPIIVSLLSIWSIFGTGVLGYMQVDIPINMHSIILSIATIFILLKHFKNFQRLLNKTENKLNLY</sequence>
<name>A0A2Z4LL84_9BACT</name>
<comment type="pathway">
    <text evidence="10">Lipid metabolism; phospholipid metabolism.</text>
</comment>
<dbReference type="HAMAP" id="MF_01043">
    <property type="entry name" value="PlsY"/>
    <property type="match status" value="1"/>
</dbReference>
<protein>
    <recommendedName>
        <fullName evidence="10">Glycerol-3-phosphate acyltransferase</fullName>
    </recommendedName>
    <alternativeName>
        <fullName evidence="10">Acyl-PO4 G3P acyltransferase</fullName>
    </alternativeName>
    <alternativeName>
        <fullName evidence="10">Acyl-phosphate--glycerol-3-phosphate acyltransferase</fullName>
    </alternativeName>
    <alternativeName>
        <fullName evidence="10">G3P acyltransferase</fullName>
        <shortName evidence="10">GPAT</shortName>
        <ecNumber evidence="10">2.3.1.275</ecNumber>
    </alternativeName>
    <alternativeName>
        <fullName evidence="10">Lysophosphatidic acid synthase</fullName>
        <shortName evidence="10">LPA synthase</shortName>
    </alternativeName>
</protein>
<evidence type="ECO:0000313" key="11">
    <source>
        <dbReference type="EMBL" id="AWX42489.1"/>
    </source>
</evidence>
<dbReference type="GO" id="GO:0008654">
    <property type="term" value="P:phospholipid biosynthetic process"/>
    <property type="evidence" value="ECO:0007669"/>
    <property type="project" value="UniProtKB-UniRule"/>
</dbReference>
<comment type="subcellular location">
    <subcellularLocation>
        <location evidence="10">Cell membrane</location>
        <topology evidence="10">Multi-pass membrane protein</topology>
    </subcellularLocation>
</comment>
<feature type="transmembrane region" description="Helical" evidence="10">
    <location>
        <begin position="91"/>
        <end position="110"/>
    </location>
</feature>
<evidence type="ECO:0000313" key="12">
    <source>
        <dbReference type="Proteomes" id="UP000249865"/>
    </source>
</evidence>
<dbReference type="Proteomes" id="UP000249865">
    <property type="component" value="Chromosome"/>
</dbReference>
<feature type="transmembrane region" description="Helical" evidence="10">
    <location>
        <begin position="49"/>
        <end position="71"/>
    </location>
</feature>
<feature type="transmembrane region" description="Helical" evidence="10">
    <location>
        <begin position="6"/>
        <end position="28"/>
    </location>
</feature>
<keyword evidence="8 10" id="KW-0594">Phospholipid biosynthesis</keyword>
<evidence type="ECO:0000256" key="9">
    <source>
        <dbReference type="ARBA" id="ARBA00023264"/>
    </source>
</evidence>
<dbReference type="KEGG" id="mclo:DK849_00095"/>
<gene>
    <name evidence="10 11" type="primary">plsY</name>
    <name evidence="11" type="ORF">DK849_00095</name>
</gene>
<accession>A0A2Z4LL84</accession>
<evidence type="ECO:0000256" key="1">
    <source>
        <dbReference type="ARBA" id="ARBA00022475"/>
    </source>
</evidence>
<keyword evidence="11" id="KW-0012">Acyltransferase</keyword>
<evidence type="ECO:0000256" key="5">
    <source>
        <dbReference type="ARBA" id="ARBA00022989"/>
    </source>
</evidence>